<keyword evidence="2" id="KW-1185">Reference proteome</keyword>
<organism evidence="3">
    <name type="scientific">Gongylonema pulchrum</name>
    <dbReference type="NCBI Taxonomy" id="637853"/>
    <lineage>
        <taxon>Eukaryota</taxon>
        <taxon>Metazoa</taxon>
        <taxon>Ecdysozoa</taxon>
        <taxon>Nematoda</taxon>
        <taxon>Chromadorea</taxon>
        <taxon>Rhabditida</taxon>
        <taxon>Spirurina</taxon>
        <taxon>Spiruromorpha</taxon>
        <taxon>Spiruroidea</taxon>
        <taxon>Gongylonematidae</taxon>
        <taxon>Gongylonema</taxon>
    </lineage>
</organism>
<dbReference type="AlphaFoldDB" id="A0A183DSH4"/>
<protein>
    <submittedName>
        <fullName evidence="3">Cytochrome P450</fullName>
    </submittedName>
</protein>
<gene>
    <name evidence="1" type="ORF">GPUH_LOCUS11665</name>
</gene>
<proteinExistence type="predicted"/>
<evidence type="ECO:0000313" key="3">
    <source>
        <dbReference type="WBParaSite" id="GPUH_0001167901-mRNA-1"/>
    </source>
</evidence>
<sequence length="81" mass="9227">MMNNVRDTASIRIGEEDCLDATFIILHNVLNAGMYASPCVAIASIRSFLARRSEEERRKLVLEDFNHNIAETGNPRFKEMI</sequence>
<evidence type="ECO:0000313" key="1">
    <source>
        <dbReference type="EMBL" id="VDN19081.1"/>
    </source>
</evidence>
<accession>A0A183DSH4</accession>
<dbReference type="WBParaSite" id="GPUH_0001167901-mRNA-1">
    <property type="protein sequence ID" value="GPUH_0001167901-mRNA-1"/>
    <property type="gene ID" value="GPUH_0001167901"/>
</dbReference>
<dbReference type="EMBL" id="UYRT01078714">
    <property type="protein sequence ID" value="VDN19081.1"/>
    <property type="molecule type" value="Genomic_DNA"/>
</dbReference>
<reference evidence="3" key="1">
    <citation type="submission" date="2016-06" db="UniProtKB">
        <authorList>
            <consortium name="WormBaseParasite"/>
        </authorList>
    </citation>
    <scope>IDENTIFICATION</scope>
</reference>
<dbReference type="Proteomes" id="UP000271098">
    <property type="component" value="Unassembled WGS sequence"/>
</dbReference>
<evidence type="ECO:0000313" key="2">
    <source>
        <dbReference type="Proteomes" id="UP000271098"/>
    </source>
</evidence>
<name>A0A183DSH4_9BILA</name>
<reference evidence="1 2" key="2">
    <citation type="submission" date="2018-11" db="EMBL/GenBank/DDBJ databases">
        <authorList>
            <consortium name="Pathogen Informatics"/>
        </authorList>
    </citation>
    <scope>NUCLEOTIDE SEQUENCE [LARGE SCALE GENOMIC DNA]</scope>
</reference>